<dbReference type="AlphaFoldDB" id="A0A845LHY6"/>
<dbReference type="Proteomes" id="UP000471031">
    <property type="component" value="Unassembled WGS sequence"/>
</dbReference>
<organism evidence="1 2">
    <name type="scientific">Heliomicrobium gestii</name>
    <name type="common">Heliobacterium gestii</name>
    <dbReference type="NCBI Taxonomy" id="2699"/>
    <lineage>
        <taxon>Bacteria</taxon>
        <taxon>Bacillati</taxon>
        <taxon>Bacillota</taxon>
        <taxon>Clostridia</taxon>
        <taxon>Eubacteriales</taxon>
        <taxon>Heliobacteriaceae</taxon>
        <taxon>Heliomicrobium</taxon>
    </lineage>
</organism>
<evidence type="ECO:0000313" key="1">
    <source>
        <dbReference type="EMBL" id="MZP44035.1"/>
    </source>
</evidence>
<reference evidence="1 2" key="1">
    <citation type="submission" date="2020-01" db="EMBL/GenBank/DDBJ databases">
        <title>Whole genome sequence of Heliobacterium gestii DSM 11169.</title>
        <authorList>
            <person name="Kyndt J.A."/>
            <person name="Meyer T.E."/>
        </authorList>
    </citation>
    <scope>NUCLEOTIDE SEQUENCE [LARGE SCALE GENOMIC DNA]</scope>
    <source>
        <strain evidence="1 2">DSM 11169</strain>
    </source>
</reference>
<dbReference type="EMBL" id="WXEX01000012">
    <property type="protein sequence ID" value="MZP44035.1"/>
    <property type="molecule type" value="Genomic_DNA"/>
</dbReference>
<protein>
    <submittedName>
        <fullName evidence="1">Uncharacterized protein</fullName>
    </submittedName>
</protein>
<sequence length="160" mass="17938">MALETTSTPVNDLCPIHPRLSSHCLSLEACDHCDPRQCVSGLIRRLSEQAKFDRCHNRVKQASQGGTQSVSRRDAVGLLALFLARCSHCGNEHKEECELNLARLGLEYALTSHGDLFAYQGNPVLFLLNLRKTDPALADEVTREYDRIRSQWDRPAPVKP</sequence>
<name>A0A845LHY6_HELGE</name>
<dbReference type="RefSeq" id="WP_161262605.1">
    <property type="nucleotide sequence ID" value="NZ_JAFBDC010000011.1"/>
</dbReference>
<proteinExistence type="predicted"/>
<keyword evidence="2" id="KW-1185">Reference proteome</keyword>
<comment type="caution">
    <text evidence="1">The sequence shown here is derived from an EMBL/GenBank/DDBJ whole genome shotgun (WGS) entry which is preliminary data.</text>
</comment>
<dbReference type="OrthoDB" id="2081842at2"/>
<gene>
    <name evidence="1" type="ORF">GTO89_13430</name>
</gene>
<evidence type="ECO:0000313" key="2">
    <source>
        <dbReference type="Proteomes" id="UP000471031"/>
    </source>
</evidence>
<accession>A0A845LHY6</accession>